<feature type="domain" description="Methyl-accepting transducer" evidence="3">
    <location>
        <begin position="1"/>
        <end position="54"/>
    </location>
</feature>
<dbReference type="AlphaFoldDB" id="A0A161YS21"/>
<organism evidence="4 5">
    <name type="scientific">Clostridium magnum DSM 2767</name>
    <dbReference type="NCBI Taxonomy" id="1121326"/>
    <lineage>
        <taxon>Bacteria</taxon>
        <taxon>Bacillati</taxon>
        <taxon>Bacillota</taxon>
        <taxon>Clostridia</taxon>
        <taxon>Eubacteriales</taxon>
        <taxon>Clostridiaceae</taxon>
        <taxon>Clostridium</taxon>
    </lineage>
</organism>
<dbReference type="SUPFAM" id="SSF58104">
    <property type="entry name" value="Methyl-accepting chemotaxis protein (MCP) signaling domain"/>
    <property type="match status" value="1"/>
</dbReference>
<reference evidence="4 5" key="1">
    <citation type="submission" date="2016-04" db="EMBL/GenBank/DDBJ databases">
        <title>Genome sequence of Clostridium magnum DSM 2767.</title>
        <authorList>
            <person name="Poehlein A."/>
            <person name="Uhlig R."/>
            <person name="Fischer R."/>
            <person name="Bahl H."/>
            <person name="Daniel R."/>
        </authorList>
    </citation>
    <scope>NUCLEOTIDE SEQUENCE [LARGE SCALE GENOMIC DNA]</scope>
    <source>
        <strain evidence="4 5">DSM 2767</strain>
    </source>
</reference>
<dbReference type="STRING" id="1121326.CLMAG_08630"/>
<comment type="caution">
    <text evidence="4">The sequence shown here is derived from an EMBL/GenBank/DDBJ whole genome shotgun (WGS) entry which is preliminary data.</text>
</comment>
<keyword evidence="1 2" id="KW-0807">Transducer</keyword>
<keyword evidence="5" id="KW-1185">Reference proteome</keyword>
<dbReference type="Gene3D" id="1.10.287.950">
    <property type="entry name" value="Methyl-accepting chemotaxis protein"/>
    <property type="match status" value="1"/>
</dbReference>
<dbReference type="GO" id="GO:0016020">
    <property type="term" value="C:membrane"/>
    <property type="evidence" value="ECO:0007669"/>
    <property type="project" value="InterPro"/>
</dbReference>
<evidence type="ECO:0000256" key="1">
    <source>
        <dbReference type="ARBA" id="ARBA00023224"/>
    </source>
</evidence>
<evidence type="ECO:0000313" key="4">
    <source>
        <dbReference type="EMBL" id="KZL93812.1"/>
    </source>
</evidence>
<dbReference type="EMBL" id="LWAE01000001">
    <property type="protein sequence ID" value="KZL93812.1"/>
    <property type="molecule type" value="Genomic_DNA"/>
</dbReference>
<dbReference type="PROSITE" id="PS50111">
    <property type="entry name" value="CHEMOTAXIS_TRANSDUC_2"/>
    <property type="match status" value="1"/>
</dbReference>
<dbReference type="Pfam" id="PF00015">
    <property type="entry name" value="MCPsignal"/>
    <property type="match status" value="1"/>
</dbReference>
<dbReference type="PANTHER" id="PTHR32089:SF112">
    <property type="entry name" value="LYSOZYME-LIKE PROTEIN-RELATED"/>
    <property type="match status" value="1"/>
</dbReference>
<proteinExistence type="predicted"/>
<dbReference type="PANTHER" id="PTHR32089">
    <property type="entry name" value="METHYL-ACCEPTING CHEMOTAXIS PROTEIN MCPB"/>
    <property type="match status" value="1"/>
</dbReference>
<evidence type="ECO:0000259" key="3">
    <source>
        <dbReference type="PROSITE" id="PS50111"/>
    </source>
</evidence>
<dbReference type="GO" id="GO:0007165">
    <property type="term" value="P:signal transduction"/>
    <property type="evidence" value="ECO:0007669"/>
    <property type="project" value="UniProtKB-KW"/>
</dbReference>
<name>A0A161YS21_9CLOT</name>
<sequence>MLGLNAAIEAARAGDAGRGFGVVATEIRNLSENSKNAAMQNVTILAEQLTKLSN</sequence>
<dbReference type="InterPro" id="IPR004089">
    <property type="entry name" value="MCPsignal_dom"/>
</dbReference>
<evidence type="ECO:0000313" key="5">
    <source>
        <dbReference type="Proteomes" id="UP000076603"/>
    </source>
</evidence>
<accession>A0A161YS21</accession>
<evidence type="ECO:0000256" key="2">
    <source>
        <dbReference type="PROSITE-ProRule" id="PRU00284"/>
    </source>
</evidence>
<dbReference type="Proteomes" id="UP000076603">
    <property type="component" value="Unassembled WGS sequence"/>
</dbReference>
<dbReference type="PATRIC" id="fig|1121326.3.peg.822"/>
<gene>
    <name evidence="4" type="primary">mcp3_1</name>
    <name evidence="4" type="ORF">CLMAG_08630</name>
</gene>
<protein>
    <submittedName>
        <fullName evidence="4">Methyl-accepting chemotaxis protein 3</fullName>
    </submittedName>
</protein>